<keyword evidence="4 9" id="KW-0732">Signal</keyword>
<evidence type="ECO:0000256" key="5">
    <source>
        <dbReference type="ARBA" id="ARBA00022737"/>
    </source>
</evidence>
<keyword evidence="3" id="KW-0812">Transmembrane</keyword>
<dbReference type="STRING" id="522772.Dacet_2296"/>
<dbReference type="Gene3D" id="2.40.160.50">
    <property type="entry name" value="membrane protein fhac: a member of the omp85/tpsb transporter family"/>
    <property type="match status" value="1"/>
</dbReference>
<dbReference type="GO" id="GO:0009279">
    <property type="term" value="C:cell outer membrane"/>
    <property type="evidence" value="ECO:0007669"/>
    <property type="project" value="UniProtKB-UniRule"/>
</dbReference>
<proteinExistence type="predicted"/>
<dbReference type="InterPro" id="IPR034746">
    <property type="entry name" value="POTRA"/>
</dbReference>
<organism evidence="11 12">
    <name type="scientific">Denitrovibrio acetiphilus (strain DSM 12809 / NBRC 114555 / N2460)</name>
    <dbReference type="NCBI Taxonomy" id="522772"/>
    <lineage>
        <taxon>Bacteria</taxon>
        <taxon>Pseudomonadati</taxon>
        <taxon>Deferribacterota</taxon>
        <taxon>Deferribacteres</taxon>
        <taxon>Deferribacterales</taxon>
        <taxon>Geovibrionaceae</taxon>
        <taxon>Denitrovibrio</taxon>
    </lineage>
</organism>
<accession>D4H335</accession>
<keyword evidence="2" id="KW-1134">Transmembrane beta strand</keyword>
<evidence type="ECO:0000256" key="2">
    <source>
        <dbReference type="ARBA" id="ARBA00022452"/>
    </source>
</evidence>
<sequence precursor="true">MKKYFFFIALIILFAVNSYAATIDDVVVEGNRRVPTNTILKYTVNPGDEFSLADIDNSIKNLFSADIITDVKVDMRLSDDRLILAYVVKEKPYVNRVIFNGNVELKTSVLNEILVPMTGQVIDSRKVETNLKIVEDKYHDEKFYSVDITAEIEDRGNNSVDVVYLINEGVEAKITQINVVGNNHFKRKEILKEIETSEKGFWSFFTGSGKLKKTELAVDMEKIKAMYLREGYAKIQVGEPRIELSEDKKKIVLTIVIEEGLRFKVAEVEFEGYKSVEADALRETTKLKTGDWFNVEEFQDDVKRVTAKFTDIGYAYANVNPVTILNDESQTVSVKYQIEENQLVYINRINIRGNTKSRDRVIRREFDLTEGDLYSSSLITASKNHLEFTDYFGEVRLSETPVASDKVDLDVDVTDKMTGMFSIGAGYSTVDAVTGMVSLTQKNLFGMGYQTTLKAEFSEKKADYTFSITNPWLFDRPYSLGFDLFKTDRSYYEYDKESMGAAVSLGHQLIKRKLYANYRLRYEVIDINDIDEDAAKIVWEQEGESTTISLTPTLRWTTLNHPQNPTAGNKAVVYSKIAGGIFGGDNDFVKIGLSYTHYIPLFWKFVFMGNFEGGQVEAYGGKDVPVAERYRLGGMYSVRGYDYGDVSPLDEDGDRLGGVKYDQMNLEVIFPVVESAQLMGVFFIDAAQSLTSNEQFLSGDVYKSYGAGFRWYSPVGPLRLEYGVPVDDPNGEDPSGKWEFSIGGMF</sequence>
<feature type="chain" id="PRO_5003057730" description="Outer membrane protein assembly factor BamA" evidence="9">
    <location>
        <begin position="21"/>
        <end position="746"/>
    </location>
</feature>
<evidence type="ECO:0000313" key="11">
    <source>
        <dbReference type="EMBL" id="ADD69058.1"/>
    </source>
</evidence>
<dbReference type="InterPro" id="IPR039910">
    <property type="entry name" value="D15-like"/>
</dbReference>
<keyword evidence="12" id="KW-1185">Reference proteome</keyword>
<dbReference type="GO" id="GO:0071709">
    <property type="term" value="P:membrane assembly"/>
    <property type="evidence" value="ECO:0007669"/>
    <property type="project" value="InterPro"/>
</dbReference>
<evidence type="ECO:0000256" key="4">
    <source>
        <dbReference type="ARBA" id="ARBA00022729"/>
    </source>
</evidence>
<dbReference type="RefSeq" id="WP_013011560.1">
    <property type="nucleotide sequence ID" value="NC_013943.1"/>
</dbReference>
<dbReference type="FunCoup" id="D4H335">
    <property type="interactions" value="246"/>
</dbReference>
<dbReference type="Gene3D" id="3.10.20.310">
    <property type="entry name" value="membrane protein fhac"/>
    <property type="match status" value="5"/>
</dbReference>
<dbReference type="InParanoid" id="D4H335"/>
<feature type="signal peptide" evidence="9">
    <location>
        <begin position="1"/>
        <end position="20"/>
    </location>
</feature>
<evidence type="ECO:0000256" key="8">
    <source>
        <dbReference type="NCBIfam" id="TIGR03303"/>
    </source>
</evidence>
<dbReference type="InterPro" id="IPR010827">
    <property type="entry name" value="BamA/TamA_POTRA"/>
</dbReference>
<dbReference type="PIRSF" id="PIRSF006076">
    <property type="entry name" value="OM_assembly_OMP85"/>
    <property type="match status" value="1"/>
</dbReference>
<dbReference type="PANTHER" id="PTHR12815">
    <property type="entry name" value="SORTING AND ASSEMBLY MACHINERY SAMM50 PROTEIN FAMILY MEMBER"/>
    <property type="match status" value="1"/>
</dbReference>
<dbReference type="HOGENOM" id="CLU_007664_1_1_0"/>
<dbReference type="EMBL" id="CP001968">
    <property type="protein sequence ID" value="ADD69058.1"/>
    <property type="molecule type" value="Genomic_DNA"/>
</dbReference>
<dbReference type="PROSITE" id="PS51779">
    <property type="entry name" value="POTRA"/>
    <property type="match status" value="4"/>
</dbReference>
<keyword evidence="7" id="KW-0998">Cell outer membrane</keyword>
<dbReference type="Pfam" id="PF07244">
    <property type="entry name" value="POTRA"/>
    <property type="match status" value="5"/>
</dbReference>
<dbReference type="PaxDb" id="522772-Dacet_2296"/>
<dbReference type="InterPro" id="IPR023707">
    <property type="entry name" value="OM_assembly_BamA"/>
</dbReference>
<evidence type="ECO:0000313" key="12">
    <source>
        <dbReference type="Proteomes" id="UP000002012"/>
    </source>
</evidence>
<feature type="domain" description="POTRA" evidence="10">
    <location>
        <begin position="172"/>
        <end position="260"/>
    </location>
</feature>
<evidence type="ECO:0000256" key="3">
    <source>
        <dbReference type="ARBA" id="ARBA00022692"/>
    </source>
</evidence>
<comment type="subcellular location">
    <subcellularLocation>
        <location evidence="1">Membrane</location>
    </subcellularLocation>
</comment>
<reference evidence="11 12" key="1">
    <citation type="journal article" date="2010" name="Stand. Genomic Sci.">
        <title>Complete genome sequence of Denitrovibrio acetiphilus type strain (N2460).</title>
        <authorList>
            <person name="Kiss H."/>
            <person name="Lang E."/>
            <person name="Lapidus A."/>
            <person name="Copeland A."/>
            <person name="Nolan M."/>
            <person name="Glavina Del Rio T."/>
            <person name="Chen F."/>
            <person name="Lucas S."/>
            <person name="Tice H."/>
            <person name="Cheng J.F."/>
            <person name="Han C."/>
            <person name="Goodwin L."/>
            <person name="Pitluck S."/>
            <person name="Liolios K."/>
            <person name="Pati A."/>
            <person name="Ivanova N."/>
            <person name="Mavromatis K."/>
            <person name="Chen A."/>
            <person name="Palaniappan K."/>
            <person name="Land M."/>
            <person name="Hauser L."/>
            <person name="Chang Y.J."/>
            <person name="Jeffries C.D."/>
            <person name="Detter J.C."/>
            <person name="Brettin T."/>
            <person name="Spring S."/>
            <person name="Rohde M."/>
            <person name="Goker M."/>
            <person name="Woyke T."/>
            <person name="Bristow J."/>
            <person name="Eisen J.A."/>
            <person name="Markowitz V."/>
            <person name="Hugenholtz P."/>
            <person name="Kyrpides N.C."/>
            <person name="Klenk H.P."/>
        </authorList>
    </citation>
    <scope>NUCLEOTIDE SEQUENCE [LARGE SCALE GENOMIC DNA]</scope>
    <source>
        <strain evidence="12">DSM 12809 / NBRC 114555 / N2460</strain>
    </source>
</reference>
<dbReference type="PANTHER" id="PTHR12815:SF47">
    <property type="entry name" value="TRANSLOCATION AND ASSEMBLY MODULE SUBUNIT TAMA"/>
    <property type="match status" value="1"/>
</dbReference>
<keyword evidence="5" id="KW-0677">Repeat</keyword>
<dbReference type="OrthoDB" id="9803054at2"/>
<feature type="domain" description="POTRA" evidence="10">
    <location>
        <begin position="263"/>
        <end position="341"/>
    </location>
</feature>
<dbReference type="KEGG" id="dap:Dacet_2296"/>
<dbReference type="Proteomes" id="UP000002012">
    <property type="component" value="Chromosome"/>
</dbReference>
<dbReference type="NCBIfam" id="TIGR03303">
    <property type="entry name" value="OM_YaeT"/>
    <property type="match status" value="1"/>
</dbReference>
<dbReference type="Pfam" id="PF01103">
    <property type="entry name" value="Omp85"/>
    <property type="match status" value="1"/>
</dbReference>
<gene>
    <name evidence="11" type="ordered locus">Dacet_2296</name>
</gene>
<evidence type="ECO:0000259" key="10">
    <source>
        <dbReference type="PROSITE" id="PS51779"/>
    </source>
</evidence>
<dbReference type="InterPro" id="IPR000184">
    <property type="entry name" value="Bac_surfAg_D15"/>
</dbReference>
<protein>
    <recommendedName>
        <fullName evidence="8">Outer membrane protein assembly factor BamA</fullName>
    </recommendedName>
</protein>
<evidence type="ECO:0000256" key="1">
    <source>
        <dbReference type="ARBA" id="ARBA00004370"/>
    </source>
</evidence>
<feature type="domain" description="POTRA" evidence="10">
    <location>
        <begin position="344"/>
        <end position="416"/>
    </location>
</feature>
<feature type="domain" description="POTRA" evidence="10">
    <location>
        <begin position="21"/>
        <end position="91"/>
    </location>
</feature>
<evidence type="ECO:0000256" key="9">
    <source>
        <dbReference type="SAM" id="SignalP"/>
    </source>
</evidence>
<dbReference type="eggNOG" id="COG4775">
    <property type="taxonomic scope" value="Bacteria"/>
</dbReference>
<name>D4H335_DENA2</name>
<evidence type="ECO:0000256" key="6">
    <source>
        <dbReference type="ARBA" id="ARBA00023136"/>
    </source>
</evidence>
<dbReference type="AlphaFoldDB" id="D4H335"/>
<keyword evidence="6" id="KW-0472">Membrane</keyword>
<evidence type="ECO:0000256" key="7">
    <source>
        <dbReference type="ARBA" id="ARBA00023237"/>
    </source>
</evidence>